<dbReference type="InterPro" id="IPR008792">
    <property type="entry name" value="PQQD"/>
</dbReference>
<evidence type="ECO:0000256" key="3">
    <source>
        <dbReference type="ARBA" id="ARBA00022905"/>
    </source>
</evidence>
<name>A0ABY7NXP7_9ACTN</name>
<evidence type="ECO:0000313" key="5">
    <source>
        <dbReference type="Proteomes" id="UP001212326"/>
    </source>
</evidence>
<reference evidence="4 5" key="1">
    <citation type="submission" date="2022-12" db="EMBL/GenBank/DDBJ databases">
        <authorList>
            <person name="Mo P."/>
        </authorList>
    </citation>
    <scope>NUCLEOTIDE SEQUENCE [LARGE SCALE GENOMIC DNA]</scope>
    <source>
        <strain evidence="4 5">HUAS 2-6</strain>
    </source>
</reference>
<dbReference type="InterPro" id="IPR041881">
    <property type="entry name" value="PqqD_sf"/>
</dbReference>
<sequence length="98" mass="10539">MPSNDPVRTVGDADRPRLAPHVRLMFDPTRERHVLLAPEAVTVLNGTGAAVLGLCDGERTVAGIVAELSGRYDRVAGDEVRFFLARLAARRCVEVGDG</sequence>
<accession>A0ABY7NXP7</accession>
<protein>
    <submittedName>
        <fullName evidence="4">Pyrroloquinoline quinone biosynthesis peptide chaperone PqqD</fullName>
    </submittedName>
</protein>
<comment type="subunit">
    <text evidence="2">Monomer. Interacts with PqqE.</text>
</comment>
<dbReference type="Proteomes" id="UP001212326">
    <property type="component" value="Chromosome"/>
</dbReference>
<proteinExistence type="predicted"/>
<organism evidence="4 5">
    <name type="scientific">Streptomyces camelliae</name>
    <dbReference type="NCBI Taxonomy" id="3004093"/>
    <lineage>
        <taxon>Bacteria</taxon>
        <taxon>Bacillati</taxon>
        <taxon>Actinomycetota</taxon>
        <taxon>Actinomycetes</taxon>
        <taxon>Kitasatosporales</taxon>
        <taxon>Streptomycetaceae</taxon>
        <taxon>Streptomyces</taxon>
    </lineage>
</organism>
<comment type="pathway">
    <text evidence="1">Cofactor biosynthesis; pyrroloquinoline quinone biosynthesis.</text>
</comment>
<gene>
    <name evidence="4" type="primary">pqqD</name>
    <name evidence="4" type="ORF">O1G22_09215</name>
</gene>
<evidence type="ECO:0000256" key="2">
    <source>
        <dbReference type="ARBA" id="ARBA00011741"/>
    </source>
</evidence>
<keyword evidence="3" id="KW-0884">PQQ biosynthesis</keyword>
<dbReference type="Pfam" id="PF05402">
    <property type="entry name" value="PqqD"/>
    <property type="match status" value="1"/>
</dbReference>
<dbReference type="Gene3D" id="1.10.10.1150">
    <property type="entry name" value="Coenzyme PQQ synthesis protein D (PqqD)"/>
    <property type="match status" value="1"/>
</dbReference>
<dbReference type="RefSeq" id="WP_270080884.1">
    <property type="nucleotide sequence ID" value="NZ_CP115300.1"/>
</dbReference>
<dbReference type="InterPro" id="IPR022479">
    <property type="entry name" value="PqqD_bac"/>
</dbReference>
<dbReference type="EMBL" id="CP115300">
    <property type="protein sequence ID" value="WBO62986.1"/>
    <property type="molecule type" value="Genomic_DNA"/>
</dbReference>
<evidence type="ECO:0000256" key="1">
    <source>
        <dbReference type="ARBA" id="ARBA00004886"/>
    </source>
</evidence>
<dbReference type="NCBIfam" id="TIGR03859">
    <property type="entry name" value="PQQ_PqqD"/>
    <property type="match status" value="1"/>
</dbReference>
<keyword evidence="5" id="KW-1185">Reference proteome</keyword>
<evidence type="ECO:0000313" key="4">
    <source>
        <dbReference type="EMBL" id="WBO62986.1"/>
    </source>
</evidence>